<dbReference type="SMART" id="SM00382">
    <property type="entry name" value="AAA"/>
    <property type="match status" value="1"/>
</dbReference>
<dbReference type="InterPro" id="IPR027417">
    <property type="entry name" value="P-loop_NTPase"/>
</dbReference>
<evidence type="ECO:0000256" key="2">
    <source>
        <dbReference type="ARBA" id="ARBA00022840"/>
    </source>
</evidence>
<dbReference type="Pfam" id="PF00005">
    <property type="entry name" value="ABC_tran"/>
    <property type="match status" value="1"/>
</dbReference>
<proteinExistence type="predicted"/>
<keyword evidence="1" id="KW-0547">Nucleotide-binding</keyword>
<organism evidence="4 5">
    <name type="scientific">Roseobacter sinensis</name>
    <dbReference type="NCBI Taxonomy" id="2931391"/>
    <lineage>
        <taxon>Bacteria</taxon>
        <taxon>Pseudomonadati</taxon>
        <taxon>Pseudomonadota</taxon>
        <taxon>Alphaproteobacteria</taxon>
        <taxon>Rhodobacterales</taxon>
        <taxon>Roseobacteraceae</taxon>
        <taxon>Roseobacter</taxon>
    </lineage>
</organism>
<reference evidence="4 5" key="1">
    <citation type="submission" date="2022-04" db="EMBL/GenBank/DDBJ databases">
        <title>Roseobacter sp. WL0113 is a bacterium isolated from neritic sediment.</title>
        <authorList>
            <person name="Wang L."/>
            <person name="He W."/>
            <person name="Zhang D.-F."/>
        </authorList>
    </citation>
    <scope>NUCLEOTIDE SEQUENCE [LARGE SCALE GENOMIC DNA]</scope>
    <source>
        <strain evidence="4 5">WL0113</strain>
    </source>
</reference>
<gene>
    <name evidence="4" type="ORF">MUB52_18260</name>
</gene>
<dbReference type="Gene3D" id="3.40.50.300">
    <property type="entry name" value="P-loop containing nucleotide triphosphate hydrolases"/>
    <property type="match status" value="1"/>
</dbReference>
<name>A0ABT3BIM0_9RHOB</name>
<keyword evidence="2 4" id="KW-0067">ATP-binding</keyword>
<dbReference type="EMBL" id="JALIEB010000014">
    <property type="protein sequence ID" value="MCV3273380.1"/>
    <property type="molecule type" value="Genomic_DNA"/>
</dbReference>
<dbReference type="SUPFAM" id="SSF52540">
    <property type="entry name" value="P-loop containing nucleoside triphosphate hydrolases"/>
    <property type="match status" value="1"/>
</dbReference>
<evidence type="ECO:0000256" key="1">
    <source>
        <dbReference type="ARBA" id="ARBA00022741"/>
    </source>
</evidence>
<sequence length="208" mass="22028">MPHLSAPGAQVNLRVEAGESLALVGPSGCGKTTALKSLAGFVTPDRGEVLIGGVPLGSFGLATYRAMTGCVLQEDRLFAGSIAENIAGFAEEIGRDWLIECARVAAIDTEIQQMPMGYETLVGDMGSVFSGGQKQRVFLTRALYRKPHVLLLDEATSHLDEANERVINQAVANLSLTRICVAHRLSTIALTDRVGSFGHAVHAARASV</sequence>
<dbReference type="PROSITE" id="PS50893">
    <property type="entry name" value="ABC_TRANSPORTER_2"/>
    <property type="match status" value="1"/>
</dbReference>
<keyword evidence="5" id="KW-1185">Reference proteome</keyword>
<dbReference type="InterPro" id="IPR003439">
    <property type="entry name" value="ABC_transporter-like_ATP-bd"/>
</dbReference>
<dbReference type="InterPro" id="IPR039421">
    <property type="entry name" value="Type_1_exporter"/>
</dbReference>
<dbReference type="PANTHER" id="PTHR24221:SF606">
    <property type="entry name" value="COLICIN V SECRETION-PROCESSING ATP-BINDING PROTEIN"/>
    <property type="match status" value="1"/>
</dbReference>
<dbReference type="RefSeq" id="WP_263845603.1">
    <property type="nucleotide sequence ID" value="NZ_JALIEB010000014.1"/>
</dbReference>
<evidence type="ECO:0000259" key="3">
    <source>
        <dbReference type="PROSITE" id="PS50893"/>
    </source>
</evidence>
<dbReference type="Proteomes" id="UP001208690">
    <property type="component" value="Unassembled WGS sequence"/>
</dbReference>
<dbReference type="GO" id="GO:0005524">
    <property type="term" value="F:ATP binding"/>
    <property type="evidence" value="ECO:0007669"/>
    <property type="project" value="UniProtKB-KW"/>
</dbReference>
<dbReference type="InterPro" id="IPR003593">
    <property type="entry name" value="AAA+_ATPase"/>
</dbReference>
<accession>A0ABT3BIM0</accession>
<evidence type="ECO:0000313" key="4">
    <source>
        <dbReference type="EMBL" id="MCV3273380.1"/>
    </source>
</evidence>
<evidence type="ECO:0000313" key="5">
    <source>
        <dbReference type="Proteomes" id="UP001208690"/>
    </source>
</evidence>
<feature type="domain" description="ABC transporter" evidence="3">
    <location>
        <begin position="1"/>
        <end position="208"/>
    </location>
</feature>
<protein>
    <submittedName>
        <fullName evidence="4">ATP-binding cassette domain-containing protein</fullName>
    </submittedName>
</protein>
<dbReference type="PANTHER" id="PTHR24221">
    <property type="entry name" value="ATP-BINDING CASSETTE SUB-FAMILY B"/>
    <property type="match status" value="1"/>
</dbReference>
<comment type="caution">
    <text evidence="4">The sequence shown here is derived from an EMBL/GenBank/DDBJ whole genome shotgun (WGS) entry which is preliminary data.</text>
</comment>